<keyword evidence="3" id="KW-0732">Signal</keyword>
<dbReference type="InterPro" id="IPR042001">
    <property type="entry name" value="Sortase_F"/>
</dbReference>
<dbReference type="STRING" id="1314751.GCA_001591425_04865"/>
<gene>
    <name evidence="4" type="ORF">BC6307_01250</name>
</gene>
<keyword evidence="1" id="KW-0378">Hydrolase</keyword>
<evidence type="ECO:0000256" key="2">
    <source>
        <dbReference type="PIRSR" id="PIRSR605754-1"/>
    </source>
</evidence>
<proteinExistence type="predicted"/>
<dbReference type="AlphaFoldDB" id="A0A223KKV5"/>
<dbReference type="Gene3D" id="2.40.260.10">
    <property type="entry name" value="Sortase"/>
    <property type="match status" value="1"/>
</dbReference>
<dbReference type="KEGG" id="bcoh:BC6307_01250"/>
<evidence type="ECO:0008006" key="6">
    <source>
        <dbReference type="Google" id="ProtNLM"/>
    </source>
</evidence>
<feature type="active site" description="Acyl-thioester intermediate" evidence="2">
    <location>
        <position position="150"/>
    </location>
</feature>
<dbReference type="SUPFAM" id="SSF63817">
    <property type="entry name" value="Sortase"/>
    <property type="match status" value="1"/>
</dbReference>
<dbReference type="CDD" id="cd05829">
    <property type="entry name" value="Sortase_F"/>
    <property type="match status" value="1"/>
</dbReference>
<accession>A0A223KKV5</accession>
<sequence>MRKLFFLSVLFLLSGNLVSAEVHSLKEAKPVQIVIPAIDVAASIYPSHLNENGVMNITDQTEEVAWFADGVSPGEPGNAVLAGHVDGYVGPAIFYNLKKLQQGDFVSIIDENGHKLVFVVIKKETFPYQDAPLQQVFGPTNKRRLNLVTCTGTWNRKIRTHMERLVVFTEFVYKIEARQ</sequence>
<organism evidence="4 5">
    <name type="scientific">Sutcliffiella cohnii</name>
    <dbReference type="NCBI Taxonomy" id="33932"/>
    <lineage>
        <taxon>Bacteria</taxon>
        <taxon>Bacillati</taxon>
        <taxon>Bacillota</taxon>
        <taxon>Bacilli</taxon>
        <taxon>Bacillales</taxon>
        <taxon>Bacillaceae</taxon>
        <taxon>Sutcliffiella</taxon>
    </lineage>
</organism>
<protein>
    <recommendedName>
        <fullName evidence="6">Class F sortase</fullName>
    </recommendedName>
</protein>
<dbReference type="Pfam" id="PF04203">
    <property type="entry name" value="Sortase"/>
    <property type="match status" value="1"/>
</dbReference>
<name>A0A223KKV5_9BACI</name>
<dbReference type="RefSeq" id="WP_066421636.1">
    <property type="nucleotide sequence ID" value="NZ_CP018866.1"/>
</dbReference>
<evidence type="ECO:0000313" key="4">
    <source>
        <dbReference type="EMBL" id="AST90004.1"/>
    </source>
</evidence>
<dbReference type="Proteomes" id="UP000215224">
    <property type="component" value="Chromosome"/>
</dbReference>
<evidence type="ECO:0000313" key="5">
    <source>
        <dbReference type="Proteomes" id="UP000215224"/>
    </source>
</evidence>
<dbReference type="InterPro" id="IPR005754">
    <property type="entry name" value="Sortase"/>
</dbReference>
<dbReference type="GO" id="GO:0016787">
    <property type="term" value="F:hydrolase activity"/>
    <property type="evidence" value="ECO:0007669"/>
    <property type="project" value="UniProtKB-KW"/>
</dbReference>
<feature type="signal peptide" evidence="3">
    <location>
        <begin position="1"/>
        <end position="19"/>
    </location>
</feature>
<keyword evidence="5" id="KW-1185">Reference proteome</keyword>
<feature type="chain" id="PRO_5039554188" description="Class F sortase" evidence="3">
    <location>
        <begin position="20"/>
        <end position="179"/>
    </location>
</feature>
<dbReference type="EMBL" id="CP018866">
    <property type="protein sequence ID" value="AST90004.1"/>
    <property type="molecule type" value="Genomic_DNA"/>
</dbReference>
<feature type="active site" description="Proton donor/acceptor" evidence="2">
    <location>
        <position position="84"/>
    </location>
</feature>
<evidence type="ECO:0000256" key="1">
    <source>
        <dbReference type="ARBA" id="ARBA00022801"/>
    </source>
</evidence>
<dbReference type="InterPro" id="IPR023365">
    <property type="entry name" value="Sortase_dom-sf"/>
</dbReference>
<reference evidence="4 5" key="1">
    <citation type="submission" date="2016-12" db="EMBL/GenBank/DDBJ databases">
        <title>The whole genome sequencing and assembly of Bacillus cohnii DSM 6307T strain.</title>
        <authorList>
            <person name="Lee Y.-J."/>
            <person name="Yi H."/>
            <person name="Bahn Y.-S."/>
            <person name="Kim J.F."/>
            <person name="Lee D.-W."/>
        </authorList>
    </citation>
    <scope>NUCLEOTIDE SEQUENCE [LARGE SCALE GENOMIC DNA]</scope>
    <source>
        <strain evidence="4 5">DSM 6307</strain>
    </source>
</reference>
<evidence type="ECO:0000256" key="3">
    <source>
        <dbReference type="SAM" id="SignalP"/>
    </source>
</evidence>